<dbReference type="EMBL" id="VMHL01000001">
    <property type="protein sequence ID" value="TSJ92171.1"/>
    <property type="molecule type" value="Genomic_DNA"/>
</dbReference>
<accession>A0A556RTE0</accession>
<gene>
    <name evidence="1" type="ORF">FPQ14_02675</name>
</gene>
<evidence type="ECO:0000313" key="2">
    <source>
        <dbReference type="Proteomes" id="UP000319138"/>
    </source>
</evidence>
<comment type="caution">
    <text evidence="1">The sequence shown here is derived from an EMBL/GenBank/DDBJ whole genome shotgun (WGS) entry which is preliminary data.</text>
</comment>
<dbReference type="Proteomes" id="UP000319138">
    <property type="component" value="Unassembled WGS sequence"/>
</dbReference>
<dbReference type="RefSeq" id="WP_144188179.1">
    <property type="nucleotide sequence ID" value="NZ_VMHL01000001.1"/>
</dbReference>
<organism evidence="1 2">
    <name type="scientific">Gilliamella apicola</name>
    <dbReference type="NCBI Taxonomy" id="1196095"/>
    <lineage>
        <taxon>Bacteria</taxon>
        <taxon>Pseudomonadati</taxon>
        <taxon>Pseudomonadota</taxon>
        <taxon>Gammaproteobacteria</taxon>
        <taxon>Orbales</taxon>
        <taxon>Orbaceae</taxon>
        <taxon>Gilliamella</taxon>
    </lineage>
</organism>
<protein>
    <submittedName>
        <fullName evidence="1">Uncharacterized protein</fullName>
    </submittedName>
</protein>
<evidence type="ECO:0000313" key="1">
    <source>
        <dbReference type="EMBL" id="TSJ92171.1"/>
    </source>
</evidence>
<name>A0A556RTE0_9GAMM</name>
<dbReference type="AlphaFoldDB" id="A0A556RTE0"/>
<proteinExistence type="predicted"/>
<reference evidence="1 2" key="1">
    <citation type="submission" date="2019-07" db="EMBL/GenBank/DDBJ databases">
        <title>Gilliamella genomes.</title>
        <authorList>
            <person name="Zheng H."/>
        </authorList>
    </citation>
    <scope>NUCLEOTIDE SEQUENCE [LARGE SCALE GENOMIC DNA]</scope>
    <source>
        <strain evidence="1 2">W8131</strain>
    </source>
</reference>
<sequence>MSIELIKNIEVVPKRNAFKARSYNNAGLKKWVDFGNVREHFNYSERLRLRRFISFLTELMTNCDVLTTN</sequence>